<organism evidence="2">
    <name type="scientific">bioreactor metagenome</name>
    <dbReference type="NCBI Taxonomy" id="1076179"/>
    <lineage>
        <taxon>unclassified sequences</taxon>
        <taxon>metagenomes</taxon>
        <taxon>ecological metagenomes</taxon>
    </lineage>
</organism>
<sequence length="124" mass="14963">MNVSWEDRDNVMLRLLENEYDALMKQNMNSRITKSLLGRRINMLALIEKKLYKLPKTKRFLDEILETVEDFQIRRINNVCFDMSEQGQELLKWKVVRKAGLKDSFARKLDKQIEINILRYRLNK</sequence>
<evidence type="ECO:0000313" key="2">
    <source>
        <dbReference type="EMBL" id="MPN24126.1"/>
    </source>
</evidence>
<gene>
    <name evidence="2" type="ORF">SDC9_171520</name>
</gene>
<proteinExistence type="predicted"/>
<dbReference type="Pfam" id="PF15978">
    <property type="entry name" value="TnsD"/>
    <property type="match status" value="1"/>
</dbReference>
<dbReference type="EMBL" id="VSSQ01072856">
    <property type="protein sequence ID" value="MPN24126.1"/>
    <property type="molecule type" value="Genomic_DNA"/>
</dbReference>
<comment type="caution">
    <text evidence="2">The sequence shown here is derived from an EMBL/GenBank/DDBJ whole genome shotgun (WGS) entry which is preliminary data.</text>
</comment>
<accession>A0A645GDA8</accession>
<reference evidence="2" key="1">
    <citation type="submission" date="2019-08" db="EMBL/GenBank/DDBJ databases">
        <authorList>
            <person name="Kucharzyk K."/>
            <person name="Murdoch R.W."/>
            <person name="Higgins S."/>
            <person name="Loffler F."/>
        </authorList>
    </citation>
    <scope>NUCLEOTIDE SEQUENCE</scope>
</reference>
<feature type="domain" description="Transposon Tn7 transposition protein TnsD C-terminal" evidence="1">
    <location>
        <begin position="2"/>
        <end position="61"/>
    </location>
</feature>
<evidence type="ECO:0000259" key="1">
    <source>
        <dbReference type="Pfam" id="PF15978"/>
    </source>
</evidence>
<dbReference type="AlphaFoldDB" id="A0A645GDA8"/>
<name>A0A645GDA8_9ZZZZ</name>
<protein>
    <recommendedName>
        <fullName evidence="1">Transposon Tn7 transposition protein TnsD C-terminal domain-containing protein</fullName>
    </recommendedName>
</protein>
<dbReference type="InterPro" id="IPR032750">
    <property type="entry name" value="TnsD_C"/>
</dbReference>